<feature type="transmembrane region" description="Helical" evidence="1">
    <location>
        <begin position="49"/>
        <end position="67"/>
    </location>
</feature>
<evidence type="ECO:0000313" key="3">
    <source>
        <dbReference type="Proteomes" id="UP000199559"/>
    </source>
</evidence>
<dbReference type="STRING" id="1144750.SAMN05443431_101185"/>
<dbReference type="EMBL" id="FORM01000001">
    <property type="protein sequence ID" value="SFI53367.1"/>
    <property type="molecule type" value="Genomic_DNA"/>
</dbReference>
<keyword evidence="1" id="KW-0812">Transmembrane</keyword>
<evidence type="ECO:0000313" key="2">
    <source>
        <dbReference type="EMBL" id="SFI53367.1"/>
    </source>
</evidence>
<feature type="transmembrane region" description="Helical" evidence="1">
    <location>
        <begin position="98"/>
        <end position="120"/>
    </location>
</feature>
<organism evidence="2 3">
    <name type="scientific">Olleya namhaensis</name>
    <dbReference type="NCBI Taxonomy" id="1144750"/>
    <lineage>
        <taxon>Bacteria</taxon>
        <taxon>Pseudomonadati</taxon>
        <taxon>Bacteroidota</taxon>
        <taxon>Flavobacteriia</taxon>
        <taxon>Flavobacteriales</taxon>
        <taxon>Flavobacteriaceae</taxon>
    </lineage>
</organism>
<feature type="transmembrane region" description="Helical" evidence="1">
    <location>
        <begin position="74"/>
        <end position="92"/>
    </location>
</feature>
<feature type="transmembrane region" description="Helical" evidence="1">
    <location>
        <begin position="141"/>
        <end position="161"/>
    </location>
</feature>
<accession>A0A1I3IZD6</accession>
<gene>
    <name evidence="2" type="ORF">SAMN05443431_101185</name>
</gene>
<dbReference type="Proteomes" id="UP000199559">
    <property type="component" value="Unassembled WGS sequence"/>
</dbReference>
<name>A0A1I3IZD6_9FLAO</name>
<keyword evidence="1" id="KW-1133">Transmembrane helix</keyword>
<protein>
    <recommendedName>
        <fullName evidence="4">YhhN-like protein</fullName>
    </recommendedName>
</protein>
<proteinExistence type="predicted"/>
<evidence type="ECO:0008006" key="4">
    <source>
        <dbReference type="Google" id="ProtNLM"/>
    </source>
</evidence>
<evidence type="ECO:0000256" key="1">
    <source>
        <dbReference type="SAM" id="Phobius"/>
    </source>
</evidence>
<reference evidence="3" key="1">
    <citation type="submission" date="2016-10" db="EMBL/GenBank/DDBJ databases">
        <authorList>
            <person name="Varghese N."/>
            <person name="Submissions S."/>
        </authorList>
    </citation>
    <scope>NUCLEOTIDE SEQUENCE [LARGE SCALE GENOMIC DNA]</scope>
    <source>
        <strain evidence="3">DSM 28881</strain>
    </source>
</reference>
<feature type="transmembrane region" description="Helical" evidence="1">
    <location>
        <begin position="167"/>
        <end position="190"/>
    </location>
</feature>
<sequence length="193" mass="22680">MVIQIAALIAAILNWKKYRNTKEKYFLFFLVYIVFNEIAGFFIGGENLYIYNIFTIVSVSFYLFWFHQILKNKTLIKCFGLVFLCTIIYSAVTQDFWGSLWVFPFIPSSIIIIVCSTLFFNNFLNNKKAINYIDSQQFWMVTGILIFYIGFLPLALTWGLIDLRSVSFRIIIMLLNLILYGCYIKSFLCLKQD</sequence>
<keyword evidence="3" id="KW-1185">Reference proteome</keyword>
<dbReference type="AlphaFoldDB" id="A0A1I3IZD6"/>
<keyword evidence="1" id="KW-0472">Membrane</keyword>
<feature type="transmembrane region" description="Helical" evidence="1">
    <location>
        <begin position="25"/>
        <end position="43"/>
    </location>
</feature>